<dbReference type="PROSITE" id="PS50928">
    <property type="entry name" value="ABC_TM1"/>
    <property type="match status" value="1"/>
</dbReference>
<keyword evidence="6 7" id="KW-0472">Membrane</keyword>
<feature type="transmembrane region" description="Helical" evidence="7">
    <location>
        <begin position="203"/>
        <end position="226"/>
    </location>
</feature>
<sequence length="309" mass="34626">MVNTNSEHGGKAGLLPFRKSGLKQPTAGSLLFDCVIYALLLAMILVFLYPIYYMAVVSVSNGMNVIRGEVKWFPIGFNLEAYKMILSDKSIIRSYGNTLLYTSVGTLINVAATALCAYPLSRSKLYGRGLFTLLIIITMLFHGGMIPSYLVVNSLNMTNSIWAIVIPPAINVWYMIIMRTFFQNIPNEIHESAFIDGANDLLVFVRIVLPLSMPVIATMTMFYAVWHWNSFFPAMIYLFDSELYPVQIIMRSMLIDGSVGNNDPARDLTTIQTNMKYAVIIVTILPIIMVYPFIQKYFVQGAMVGSLKG</sequence>
<comment type="similarity">
    <text evidence="7">Belongs to the binding-protein-dependent transport system permease family.</text>
</comment>
<dbReference type="Proteomes" id="UP001652445">
    <property type="component" value="Unassembled WGS sequence"/>
</dbReference>
<feature type="transmembrane region" description="Helical" evidence="7">
    <location>
        <begin position="99"/>
        <end position="118"/>
    </location>
</feature>
<evidence type="ECO:0000256" key="7">
    <source>
        <dbReference type="RuleBase" id="RU363032"/>
    </source>
</evidence>
<keyword evidence="10" id="KW-1185">Reference proteome</keyword>
<dbReference type="RefSeq" id="WP_262682079.1">
    <property type="nucleotide sequence ID" value="NZ_JAOQIO010000001.1"/>
</dbReference>
<gene>
    <name evidence="9" type="ORF">OB236_00500</name>
</gene>
<feature type="transmembrane region" description="Helical" evidence="7">
    <location>
        <begin position="161"/>
        <end position="182"/>
    </location>
</feature>
<name>A0ABT2U7J3_9BACL</name>
<organism evidence="9 10">
    <name type="scientific">Paenibacillus baimaensis</name>
    <dbReference type="NCBI Taxonomy" id="2982185"/>
    <lineage>
        <taxon>Bacteria</taxon>
        <taxon>Bacillati</taxon>
        <taxon>Bacillota</taxon>
        <taxon>Bacilli</taxon>
        <taxon>Bacillales</taxon>
        <taxon>Paenibacillaceae</taxon>
        <taxon>Paenibacillus</taxon>
    </lineage>
</organism>
<evidence type="ECO:0000256" key="4">
    <source>
        <dbReference type="ARBA" id="ARBA00022692"/>
    </source>
</evidence>
<dbReference type="Pfam" id="PF00528">
    <property type="entry name" value="BPD_transp_1"/>
    <property type="match status" value="1"/>
</dbReference>
<keyword evidence="4 7" id="KW-0812">Transmembrane</keyword>
<evidence type="ECO:0000256" key="2">
    <source>
        <dbReference type="ARBA" id="ARBA00022448"/>
    </source>
</evidence>
<dbReference type="InterPro" id="IPR000515">
    <property type="entry name" value="MetI-like"/>
</dbReference>
<evidence type="ECO:0000313" key="9">
    <source>
        <dbReference type="EMBL" id="MCU6790594.1"/>
    </source>
</evidence>
<dbReference type="Gene3D" id="1.10.3720.10">
    <property type="entry name" value="MetI-like"/>
    <property type="match status" value="1"/>
</dbReference>
<dbReference type="CDD" id="cd06261">
    <property type="entry name" value="TM_PBP2"/>
    <property type="match status" value="1"/>
</dbReference>
<keyword evidence="2 7" id="KW-0813">Transport</keyword>
<evidence type="ECO:0000256" key="1">
    <source>
        <dbReference type="ARBA" id="ARBA00004651"/>
    </source>
</evidence>
<dbReference type="SUPFAM" id="SSF161098">
    <property type="entry name" value="MetI-like"/>
    <property type="match status" value="1"/>
</dbReference>
<dbReference type="EMBL" id="JAOQIO010000001">
    <property type="protein sequence ID" value="MCU6790594.1"/>
    <property type="molecule type" value="Genomic_DNA"/>
</dbReference>
<protein>
    <submittedName>
        <fullName evidence="9">Carbohydrate ABC transporter permease</fullName>
    </submittedName>
</protein>
<evidence type="ECO:0000256" key="5">
    <source>
        <dbReference type="ARBA" id="ARBA00022989"/>
    </source>
</evidence>
<evidence type="ECO:0000313" key="10">
    <source>
        <dbReference type="Proteomes" id="UP001652445"/>
    </source>
</evidence>
<feature type="transmembrane region" description="Helical" evidence="7">
    <location>
        <begin position="30"/>
        <end position="52"/>
    </location>
</feature>
<evidence type="ECO:0000256" key="6">
    <source>
        <dbReference type="ARBA" id="ARBA00023136"/>
    </source>
</evidence>
<evidence type="ECO:0000256" key="3">
    <source>
        <dbReference type="ARBA" id="ARBA00022475"/>
    </source>
</evidence>
<proteinExistence type="inferred from homology"/>
<feature type="domain" description="ABC transmembrane type-1" evidence="8">
    <location>
        <begin position="95"/>
        <end position="294"/>
    </location>
</feature>
<reference evidence="9 10" key="1">
    <citation type="submission" date="2022-09" db="EMBL/GenBank/DDBJ databases">
        <authorList>
            <person name="Han X.L."/>
            <person name="Wang Q."/>
            <person name="Lu T."/>
        </authorList>
    </citation>
    <scope>NUCLEOTIDE SEQUENCE [LARGE SCALE GENOMIC DNA]</scope>
    <source>
        <strain evidence="9 10">WQ 127069</strain>
    </source>
</reference>
<dbReference type="PANTHER" id="PTHR43744:SF9">
    <property type="entry name" value="POLYGALACTURONAN_RHAMNOGALACTURONAN TRANSPORT SYSTEM PERMEASE PROTEIN YTCP"/>
    <property type="match status" value="1"/>
</dbReference>
<keyword evidence="5 7" id="KW-1133">Transmembrane helix</keyword>
<feature type="transmembrane region" description="Helical" evidence="7">
    <location>
        <begin position="130"/>
        <end position="149"/>
    </location>
</feature>
<dbReference type="PANTHER" id="PTHR43744">
    <property type="entry name" value="ABC TRANSPORTER PERMEASE PROTEIN MG189-RELATED-RELATED"/>
    <property type="match status" value="1"/>
</dbReference>
<evidence type="ECO:0000259" key="8">
    <source>
        <dbReference type="PROSITE" id="PS50928"/>
    </source>
</evidence>
<dbReference type="InterPro" id="IPR035906">
    <property type="entry name" value="MetI-like_sf"/>
</dbReference>
<keyword evidence="3" id="KW-1003">Cell membrane</keyword>
<comment type="caution">
    <text evidence="9">The sequence shown here is derived from an EMBL/GenBank/DDBJ whole genome shotgun (WGS) entry which is preliminary data.</text>
</comment>
<accession>A0ABT2U7J3</accession>
<comment type="subcellular location">
    <subcellularLocation>
        <location evidence="1 7">Cell membrane</location>
        <topology evidence="1 7">Multi-pass membrane protein</topology>
    </subcellularLocation>
</comment>
<feature type="transmembrane region" description="Helical" evidence="7">
    <location>
        <begin position="277"/>
        <end position="294"/>
    </location>
</feature>